<name>A0ABY7YQ38_9HYPH</name>
<keyword evidence="3" id="KW-1185">Reference proteome</keyword>
<evidence type="ECO:0000313" key="3">
    <source>
        <dbReference type="Proteomes" id="UP001220530"/>
    </source>
</evidence>
<organism evidence="2 3">
    <name type="scientific">Devosia algicola</name>
    <dbReference type="NCBI Taxonomy" id="3026418"/>
    <lineage>
        <taxon>Bacteria</taxon>
        <taxon>Pseudomonadati</taxon>
        <taxon>Pseudomonadota</taxon>
        <taxon>Alphaproteobacteria</taxon>
        <taxon>Hyphomicrobiales</taxon>
        <taxon>Devosiaceae</taxon>
        <taxon>Devosia</taxon>
    </lineage>
</organism>
<feature type="compositionally biased region" description="Acidic residues" evidence="1">
    <location>
        <begin position="108"/>
        <end position="122"/>
    </location>
</feature>
<feature type="compositionally biased region" description="Polar residues" evidence="1">
    <location>
        <begin position="163"/>
        <end position="172"/>
    </location>
</feature>
<dbReference type="Pfam" id="PF10691">
    <property type="entry name" value="DUF2497"/>
    <property type="match status" value="1"/>
</dbReference>
<feature type="region of interest" description="Disordered" evidence="1">
    <location>
        <begin position="29"/>
        <end position="50"/>
    </location>
</feature>
<dbReference type="Proteomes" id="UP001220530">
    <property type="component" value="Chromosome"/>
</dbReference>
<accession>A0ABY7YQ38</accession>
<dbReference type="RefSeq" id="WP_282219758.1">
    <property type="nucleotide sequence ID" value="NZ_CP118246.1"/>
</dbReference>
<evidence type="ECO:0000256" key="1">
    <source>
        <dbReference type="SAM" id="MobiDB-lite"/>
    </source>
</evidence>
<sequence length="271" mass="29140">MNKPATKEPSMDEILSSIRQIIADDDAAGVPRKPNLQAAPPPMQAAPVQTNTAVDEDDGFDEMEPLALSSAQMLPEATPSGSEVNFDEILADAAVEDEDAVDVGNLVDPDDIGFEPDPEPEAAPEVARAPEPEPEPELARLPEPEPEPVVAATPEPEPAMISEAQSTPTSNAEAFDQTPPPHQISEKPSPMPDANLSRDMAAQLVEPATNAAVRSTFAKLNNLGLGNQGVTIESMMRDMLRPMLKEWLDENLPSVVERMVEKEITRVSRGE</sequence>
<evidence type="ECO:0000313" key="2">
    <source>
        <dbReference type="EMBL" id="WDR03364.1"/>
    </source>
</evidence>
<reference evidence="2 3" key="1">
    <citation type="submission" date="2023-02" db="EMBL/GenBank/DDBJ databases">
        <title>Devosia algicola sp. nov., isolated from the phycosphere of marine algae.</title>
        <authorList>
            <person name="Kim J.M."/>
            <person name="Lee J.K."/>
            <person name="Choi B.J."/>
            <person name="Bayburt H."/>
            <person name="Jeon C.O."/>
        </authorList>
    </citation>
    <scope>NUCLEOTIDE SEQUENCE [LARGE SCALE GENOMIC DNA]</scope>
    <source>
        <strain evidence="2 3">G20-9</strain>
    </source>
</reference>
<proteinExistence type="predicted"/>
<dbReference type="EMBL" id="CP118246">
    <property type="protein sequence ID" value="WDR03364.1"/>
    <property type="molecule type" value="Genomic_DNA"/>
</dbReference>
<gene>
    <name evidence="2" type="ORF">PSQ19_04315</name>
</gene>
<protein>
    <submittedName>
        <fullName evidence="2">DUF2497 domain-containing protein</fullName>
    </submittedName>
</protein>
<dbReference type="InterPro" id="IPR019632">
    <property type="entry name" value="DUF2497"/>
</dbReference>
<feature type="region of interest" description="Disordered" evidence="1">
    <location>
        <begin position="104"/>
        <end position="193"/>
    </location>
</feature>